<organism evidence="1 2">
    <name type="scientific">Nephila pilipes</name>
    <name type="common">Giant wood spider</name>
    <name type="synonym">Nephila maculata</name>
    <dbReference type="NCBI Taxonomy" id="299642"/>
    <lineage>
        <taxon>Eukaryota</taxon>
        <taxon>Metazoa</taxon>
        <taxon>Ecdysozoa</taxon>
        <taxon>Arthropoda</taxon>
        <taxon>Chelicerata</taxon>
        <taxon>Arachnida</taxon>
        <taxon>Araneae</taxon>
        <taxon>Araneomorphae</taxon>
        <taxon>Entelegynae</taxon>
        <taxon>Araneoidea</taxon>
        <taxon>Nephilidae</taxon>
        <taxon>Nephila</taxon>
    </lineage>
</organism>
<name>A0A8X6P0A4_NEPPI</name>
<evidence type="ECO:0000313" key="2">
    <source>
        <dbReference type="Proteomes" id="UP000887013"/>
    </source>
</evidence>
<accession>A0A8X6P0A4</accession>
<sequence length="128" mass="13676">MPSFLIDPERLNAAAPSSAPLFFTRTYRMRGLVQPPSLTRIAGANKEISKAALSLRSRTIHPRLAPLLGGAPSKIIRAFGGVAGGGRQRSSFITWGELSSLPPAYSAIHLSLSVEPRLQSGAERGRGR</sequence>
<gene>
    <name evidence="1" type="ORF">NPIL_691881</name>
</gene>
<dbReference type="Proteomes" id="UP000887013">
    <property type="component" value="Unassembled WGS sequence"/>
</dbReference>
<dbReference type="AlphaFoldDB" id="A0A8X6P0A4"/>
<protein>
    <submittedName>
        <fullName evidence="1">Uncharacterized protein</fullName>
    </submittedName>
</protein>
<reference evidence="1" key="1">
    <citation type="submission" date="2020-08" db="EMBL/GenBank/DDBJ databases">
        <title>Multicomponent nature underlies the extraordinary mechanical properties of spider dragline silk.</title>
        <authorList>
            <person name="Kono N."/>
            <person name="Nakamura H."/>
            <person name="Mori M."/>
            <person name="Yoshida Y."/>
            <person name="Ohtoshi R."/>
            <person name="Malay A.D."/>
            <person name="Moran D.A.P."/>
            <person name="Tomita M."/>
            <person name="Numata K."/>
            <person name="Arakawa K."/>
        </authorList>
    </citation>
    <scope>NUCLEOTIDE SEQUENCE</scope>
</reference>
<keyword evidence="2" id="KW-1185">Reference proteome</keyword>
<dbReference type="EMBL" id="BMAW01110146">
    <property type="protein sequence ID" value="GFT41665.1"/>
    <property type="molecule type" value="Genomic_DNA"/>
</dbReference>
<comment type="caution">
    <text evidence="1">The sequence shown here is derived from an EMBL/GenBank/DDBJ whole genome shotgun (WGS) entry which is preliminary data.</text>
</comment>
<proteinExistence type="predicted"/>
<evidence type="ECO:0000313" key="1">
    <source>
        <dbReference type="EMBL" id="GFT41665.1"/>
    </source>
</evidence>